<comment type="caution">
    <text evidence="2">The sequence shown here is derived from an EMBL/GenBank/DDBJ whole genome shotgun (WGS) entry which is preliminary data.</text>
</comment>
<feature type="transmembrane region" description="Helical" evidence="1">
    <location>
        <begin position="71"/>
        <end position="91"/>
    </location>
</feature>
<dbReference type="Proteomes" id="UP000321393">
    <property type="component" value="Unassembled WGS sequence"/>
</dbReference>
<accession>A0A5A7STN7</accession>
<organism evidence="2 3">
    <name type="scientific">Cucumis melo var. makuwa</name>
    <name type="common">Oriental melon</name>
    <dbReference type="NCBI Taxonomy" id="1194695"/>
    <lineage>
        <taxon>Eukaryota</taxon>
        <taxon>Viridiplantae</taxon>
        <taxon>Streptophyta</taxon>
        <taxon>Embryophyta</taxon>
        <taxon>Tracheophyta</taxon>
        <taxon>Spermatophyta</taxon>
        <taxon>Magnoliopsida</taxon>
        <taxon>eudicotyledons</taxon>
        <taxon>Gunneridae</taxon>
        <taxon>Pentapetalae</taxon>
        <taxon>rosids</taxon>
        <taxon>fabids</taxon>
        <taxon>Cucurbitales</taxon>
        <taxon>Cucurbitaceae</taxon>
        <taxon>Benincaseae</taxon>
        <taxon>Cucumis</taxon>
    </lineage>
</organism>
<keyword evidence="1" id="KW-0472">Membrane</keyword>
<protein>
    <submittedName>
        <fullName evidence="2">U-box domain-containing protein 2</fullName>
    </submittedName>
</protein>
<dbReference type="EMBL" id="SSTE01021314">
    <property type="protein sequence ID" value="KAA0032595.1"/>
    <property type="molecule type" value="Genomic_DNA"/>
</dbReference>
<dbReference type="OrthoDB" id="7537227at2759"/>
<reference evidence="2 3" key="1">
    <citation type="submission" date="2019-08" db="EMBL/GenBank/DDBJ databases">
        <title>Draft genome sequences of two oriental melons (Cucumis melo L. var makuwa).</title>
        <authorList>
            <person name="Kwon S.-Y."/>
        </authorList>
    </citation>
    <scope>NUCLEOTIDE SEQUENCE [LARGE SCALE GENOMIC DNA]</scope>
    <source>
        <strain evidence="3">cv. SW 3</strain>
        <tissue evidence="2">Leaf</tissue>
    </source>
</reference>
<dbReference type="STRING" id="1194695.A0A5A7STN7"/>
<evidence type="ECO:0000256" key="1">
    <source>
        <dbReference type="SAM" id="Phobius"/>
    </source>
</evidence>
<sequence>MNADSYSEEKKLWIEEEVENYKRFDTAIKSYGFDQNVDEPYVYKKINKDTRFTCLRNNVLRHLKKFTLTRMLFWLLLPAWLAYIMDISLYISNLAGIQEGKDAIVEEGGIVALVEAIEDESVKGKDFAVLTLL</sequence>
<name>A0A5A7STN7_CUCMM</name>
<keyword evidence="1" id="KW-1133">Transmembrane helix</keyword>
<gene>
    <name evidence="2" type="ORF">E6C27_scaffold43053G00630</name>
</gene>
<dbReference type="AlphaFoldDB" id="A0A5A7STN7"/>
<evidence type="ECO:0000313" key="3">
    <source>
        <dbReference type="Proteomes" id="UP000321393"/>
    </source>
</evidence>
<evidence type="ECO:0000313" key="2">
    <source>
        <dbReference type="EMBL" id="KAA0032595.1"/>
    </source>
</evidence>
<keyword evidence="1" id="KW-0812">Transmembrane</keyword>
<proteinExistence type="predicted"/>